<protein>
    <submittedName>
        <fullName evidence="1">Uncharacterized protein</fullName>
    </submittedName>
</protein>
<dbReference type="Pfam" id="PF10257">
    <property type="entry name" value="RAI16-like"/>
    <property type="match status" value="1"/>
</dbReference>
<organism evidence="1 2">
    <name type="scientific">Holothuria leucospilota</name>
    <name type="common">Black long sea cucumber</name>
    <name type="synonym">Mertensiothuria leucospilota</name>
    <dbReference type="NCBI Taxonomy" id="206669"/>
    <lineage>
        <taxon>Eukaryota</taxon>
        <taxon>Metazoa</taxon>
        <taxon>Echinodermata</taxon>
        <taxon>Eleutherozoa</taxon>
        <taxon>Echinozoa</taxon>
        <taxon>Holothuroidea</taxon>
        <taxon>Aspidochirotacea</taxon>
        <taxon>Aspidochirotida</taxon>
        <taxon>Holothuriidae</taxon>
        <taxon>Holothuria</taxon>
    </lineage>
</organism>
<dbReference type="PANTHER" id="PTHR21705">
    <property type="entry name" value="RAI16 PROTEIN-RELATED"/>
    <property type="match status" value="1"/>
</dbReference>
<dbReference type="OrthoDB" id="5350595at2759"/>
<evidence type="ECO:0000313" key="1">
    <source>
        <dbReference type="EMBL" id="KAJ8025560.1"/>
    </source>
</evidence>
<keyword evidence="2" id="KW-1185">Reference proteome</keyword>
<dbReference type="Proteomes" id="UP001152320">
    <property type="component" value="Chromosome 17"/>
</dbReference>
<name>A0A9Q0YQA6_HOLLE</name>
<comment type="caution">
    <text evidence="1">The sequence shown here is derived from an EMBL/GenBank/DDBJ whole genome shotgun (WGS) entry which is preliminary data.</text>
</comment>
<evidence type="ECO:0000313" key="2">
    <source>
        <dbReference type="Proteomes" id="UP001152320"/>
    </source>
</evidence>
<proteinExistence type="predicted"/>
<reference evidence="1" key="1">
    <citation type="submission" date="2021-10" db="EMBL/GenBank/DDBJ databases">
        <title>Tropical sea cucumber genome reveals ecological adaptation and Cuvierian tubules defense mechanism.</title>
        <authorList>
            <person name="Chen T."/>
        </authorList>
    </citation>
    <scope>NUCLEOTIDE SEQUENCE</scope>
    <source>
        <strain evidence="1">Nanhai2018</strain>
        <tissue evidence="1">Muscle</tissue>
    </source>
</reference>
<accession>A0A9Q0YQA6</accession>
<sequence length="139" mass="16119">MFNRFAAALHQAVEALAPSQSLLEDFIFHWKAITHYFINNKDDKCPVQESNISSHLDNMLVILEQEEYEMEKNQTGPCMEHLLQHKILETLQTLGKADCPPGMKQLVLTFFTNLLGKIQQPLLPHVNVYKPVHVSRWFF</sequence>
<dbReference type="InterPro" id="IPR019384">
    <property type="entry name" value="FHIP"/>
</dbReference>
<gene>
    <name evidence="1" type="ORF">HOLleu_33149</name>
</gene>
<dbReference type="PANTHER" id="PTHR21705:SF12">
    <property type="entry name" value="FHF COMPLEX SUBUNIT HOOK-INTERACTING PROTEIN C-TERMINAL DOMAIN-CONTAINING PROTEIN"/>
    <property type="match status" value="1"/>
</dbReference>
<dbReference type="AlphaFoldDB" id="A0A9Q0YQA6"/>
<dbReference type="EMBL" id="JAIZAY010000017">
    <property type="protein sequence ID" value="KAJ8025560.1"/>
    <property type="molecule type" value="Genomic_DNA"/>
</dbReference>